<name>A0A644Y5P6_9ZZZZ</name>
<gene>
    <name evidence="1" type="ORF">SDC9_70353</name>
</gene>
<organism evidence="1">
    <name type="scientific">bioreactor metagenome</name>
    <dbReference type="NCBI Taxonomy" id="1076179"/>
    <lineage>
        <taxon>unclassified sequences</taxon>
        <taxon>metagenomes</taxon>
        <taxon>ecological metagenomes</taxon>
    </lineage>
</organism>
<accession>A0A644Y5P6</accession>
<proteinExistence type="predicted"/>
<sequence>MQQLPGIIIIKIVHKVGILCLLECLYGRYISGDMVESTSIRESGESMTMHLPVERWIFQGDQAHRFQPVRSCCLDVEASLDALLQDWEDGELVTA</sequence>
<reference evidence="1" key="1">
    <citation type="submission" date="2019-08" db="EMBL/GenBank/DDBJ databases">
        <authorList>
            <person name="Kucharzyk K."/>
            <person name="Murdoch R.W."/>
            <person name="Higgins S."/>
            <person name="Loffler F."/>
        </authorList>
    </citation>
    <scope>NUCLEOTIDE SEQUENCE</scope>
</reference>
<protein>
    <submittedName>
        <fullName evidence="1">Uncharacterized protein</fullName>
    </submittedName>
</protein>
<dbReference type="EMBL" id="VSSQ01004134">
    <property type="protein sequence ID" value="MPM23876.1"/>
    <property type="molecule type" value="Genomic_DNA"/>
</dbReference>
<evidence type="ECO:0000313" key="1">
    <source>
        <dbReference type="EMBL" id="MPM23876.1"/>
    </source>
</evidence>
<comment type="caution">
    <text evidence="1">The sequence shown here is derived from an EMBL/GenBank/DDBJ whole genome shotgun (WGS) entry which is preliminary data.</text>
</comment>
<dbReference type="AlphaFoldDB" id="A0A644Y5P6"/>